<evidence type="ECO:0008006" key="5">
    <source>
        <dbReference type="Google" id="ProtNLM"/>
    </source>
</evidence>
<sequence length="674" mass="77423">MDDKNNQEYDDVKAVVFTKNLIPNVQGHILYHVFYDRDPKKPFNMLHTFGCLAWVHVPKMKRKKLDDPAIPAIFIRYDEEHKGWKFISPKHNPTVFWSNAAKFLESKSWEECTEVIPSLDMDSKYHMGDIEDMGYTEQDIHDEEQWGPIKDIHQLKNESDQTNLRDQHMLVTTAEPMEMRNNDIISKINQVHPWVQLMTVAVALKTQSQLPSPGELYHFQQKLWHQGKISGSPHIAHHMTSENMASVTNLKPTVKEALAGPNQSHWHEAIHAKLEGLESMNIWEVVDMPLKAHLINSKLVLNVKTDVNGRKGLDYMEIFVPVVPRDVIWTVLVIAAKLDWELDSIDVKQAYINARFEHNIYLKPPEGTNARPGKVYKLLKSLYGLKQSGQEWYKEMDSHLRHMGFFPVWGVPCIYSKGAGQEQVIIVMYIDDMLIMALHRSQVDEVKQAILNKWKIKDNGPVTEFLKIKITRDQAKHTMDLDQRAYIKEIIKEWIKPDEKTWIPMRTTPTKATNGLTNSGKLKETYPTLIGKLLWVPNTVHPDISYMTQDNVLCIGRADTTRNIIEAYTDMNWASDPNVDRKSTSGLIIKVFGSIVTWNSHIQKCIASSAVEAEYIAGSAATREALFHRHLLCGLGFGNHIPVILMDNTRCIQVAKDQAMHSKLKHVDTKYHLI</sequence>
<dbReference type="PANTHER" id="PTHR11439:SF483">
    <property type="entry name" value="PEPTIDE SYNTHASE GLIP-LIKE, PUTATIVE (AFU_ORTHOLOGUE AFUA_3G12920)-RELATED"/>
    <property type="match status" value="1"/>
</dbReference>
<organism evidence="3 4">
    <name type="scientific">Ustilago hordei</name>
    <name type="common">Barley covered smut fungus</name>
    <dbReference type="NCBI Taxonomy" id="120017"/>
    <lineage>
        <taxon>Eukaryota</taxon>
        <taxon>Fungi</taxon>
        <taxon>Dikarya</taxon>
        <taxon>Basidiomycota</taxon>
        <taxon>Ustilaginomycotina</taxon>
        <taxon>Ustilaginomycetes</taxon>
        <taxon>Ustilaginales</taxon>
        <taxon>Ustilaginaceae</taxon>
        <taxon>Ustilago</taxon>
    </lineage>
</organism>
<keyword evidence="4" id="KW-1185">Reference proteome</keyword>
<dbReference type="HOGENOM" id="CLU_001650_21_4_1"/>
<dbReference type="EMBL" id="CAGI01000170">
    <property type="protein sequence ID" value="CCF52088.1"/>
    <property type="molecule type" value="Genomic_DNA"/>
</dbReference>
<evidence type="ECO:0000313" key="4">
    <source>
        <dbReference type="Proteomes" id="UP000006174"/>
    </source>
</evidence>
<dbReference type="STRING" id="1128400.I2FYU5"/>
<dbReference type="InterPro" id="IPR043502">
    <property type="entry name" value="DNA/RNA_pol_sf"/>
</dbReference>
<dbReference type="SUPFAM" id="SSF56672">
    <property type="entry name" value="DNA/RNA polymerases"/>
    <property type="match status" value="1"/>
</dbReference>
<comment type="caution">
    <text evidence="3">The sequence shown here is derived from an EMBL/GenBank/DDBJ whole genome shotgun (WGS) entry which is preliminary data.</text>
</comment>
<dbReference type="PANTHER" id="PTHR11439">
    <property type="entry name" value="GAG-POL-RELATED RETROTRANSPOSON"/>
    <property type="match status" value="1"/>
</dbReference>
<dbReference type="eggNOG" id="KOG0017">
    <property type="taxonomic scope" value="Eukaryota"/>
</dbReference>
<evidence type="ECO:0000313" key="3">
    <source>
        <dbReference type="EMBL" id="CCF52088.1"/>
    </source>
</evidence>
<accession>I2FYU5</accession>
<gene>
    <name evidence="3" type="ORF">UHOR_15290</name>
</gene>
<name>I2FYU5_USTHO</name>
<dbReference type="AlphaFoldDB" id="I2FYU5"/>
<proteinExistence type="predicted"/>
<dbReference type="OMA" id="XREDIAN"/>
<dbReference type="Proteomes" id="UP000006174">
    <property type="component" value="Unassembled WGS sequence"/>
</dbReference>
<dbReference type="CDD" id="cd09272">
    <property type="entry name" value="RNase_HI_RT_Ty1"/>
    <property type="match status" value="1"/>
</dbReference>
<dbReference type="InterPro" id="IPR013103">
    <property type="entry name" value="RVT_2"/>
</dbReference>
<protein>
    <recommendedName>
        <fullName evidence="5">Reverse transcriptase Ty1/copia-type domain-containing protein</fullName>
    </recommendedName>
</protein>
<reference evidence="3 4" key="1">
    <citation type="journal article" date="2012" name="Plant Cell">
        <title>Genome comparison of barley and maize smut fungi reveals targeted loss of RNA silencing components and species-specific presence of transposable elements.</title>
        <authorList>
            <person name="Laurie J.D."/>
            <person name="Ali S."/>
            <person name="Linning R."/>
            <person name="Mannhaupt G."/>
            <person name="Wong P."/>
            <person name="Gueldener U."/>
            <person name="Muensterkoetter M."/>
            <person name="Moore R."/>
            <person name="Kahmann R."/>
            <person name="Bakkeren G."/>
            <person name="Schirawski J."/>
        </authorList>
    </citation>
    <scope>NUCLEOTIDE SEQUENCE [LARGE SCALE GENOMIC DNA]</scope>
    <source>
        <strain evidence="4">Uh4875-4</strain>
    </source>
</reference>
<dbReference type="Pfam" id="PF25597">
    <property type="entry name" value="SH3_retrovirus"/>
    <property type="match status" value="1"/>
</dbReference>
<feature type="domain" description="Retroviral polymerase SH3-like" evidence="2">
    <location>
        <begin position="51"/>
        <end position="113"/>
    </location>
</feature>
<evidence type="ECO:0000259" key="1">
    <source>
        <dbReference type="Pfam" id="PF07727"/>
    </source>
</evidence>
<dbReference type="InterPro" id="IPR057670">
    <property type="entry name" value="SH3_retrovirus"/>
</dbReference>
<feature type="domain" description="Reverse transcriptase Ty1/copia-type" evidence="1">
    <location>
        <begin position="309"/>
        <end position="494"/>
    </location>
</feature>
<evidence type="ECO:0000259" key="2">
    <source>
        <dbReference type="Pfam" id="PF25597"/>
    </source>
</evidence>
<dbReference type="Pfam" id="PF07727">
    <property type="entry name" value="RVT_2"/>
    <property type="match status" value="1"/>
</dbReference>